<dbReference type="InterPro" id="IPR036388">
    <property type="entry name" value="WH-like_DNA-bd_sf"/>
</dbReference>
<organism evidence="5 6">
    <name type="scientific">Paraburkholderia dioscoreae</name>
    <dbReference type="NCBI Taxonomy" id="2604047"/>
    <lineage>
        <taxon>Bacteria</taxon>
        <taxon>Pseudomonadati</taxon>
        <taxon>Pseudomonadota</taxon>
        <taxon>Betaproteobacteria</taxon>
        <taxon>Burkholderiales</taxon>
        <taxon>Burkholderiaceae</taxon>
        <taxon>Paraburkholderia</taxon>
    </lineage>
</organism>
<dbReference type="KEGG" id="pdio:PDMSB3_3440"/>
<dbReference type="PROSITE" id="PS50987">
    <property type="entry name" value="HTH_ARSR_2"/>
    <property type="match status" value="1"/>
</dbReference>
<dbReference type="NCBIfam" id="NF033788">
    <property type="entry name" value="HTH_metalloreg"/>
    <property type="match status" value="1"/>
</dbReference>
<name>A0A5Q4ZIK8_9BURK</name>
<proteinExistence type="predicted"/>
<dbReference type="PRINTS" id="PR00778">
    <property type="entry name" value="HTHARSR"/>
</dbReference>
<dbReference type="PANTHER" id="PTHR43132:SF2">
    <property type="entry name" value="ARSENICAL RESISTANCE OPERON REPRESSOR ARSR-RELATED"/>
    <property type="match status" value="1"/>
</dbReference>
<evidence type="ECO:0000256" key="2">
    <source>
        <dbReference type="ARBA" id="ARBA00023125"/>
    </source>
</evidence>
<protein>
    <submittedName>
        <fullName evidence="5">Putative transcriptional regulator</fullName>
    </submittedName>
</protein>
<dbReference type="GO" id="GO:0003700">
    <property type="term" value="F:DNA-binding transcription factor activity"/>
    <property type="evidence" value="ECO:0007669"/>
    <property type="project" value="InterPro"/>
</dbReference>
<evidence type="ECO:0000256" key="1">
    <source>
        <dbReference type="ARBA" id="ARBA00023015"/>
    </source>
</evidence>
<dbReference type="EMBL" id="LR699553">
    <property type="protein sequence ID" value="VVD29896.1"/>
    <property type="molecule type" value="Genomic_DNA"/>
</dbReference>
<keyword evidence="6" id="KW-1185">Reference proteome</keyword>
<dbReference type="AlphaFoldDB" id="A0A5Q4ZIK8"/>
<evidence type="ECO:0000256" key="3">
    <source>
        <dbReference type="ARBA" id="ARBA00023163"/>
    </source>
</evidence>
<evidence type="ECO:0000313" key="5">
    <source>
        <dbReference type="EMBL" id="VVD29896.1"/>
    </source>
</evidence>
<dbReference type="GO" id="GO:0003677">
    <property type="term" value="F:DNA binding"/>
    <property type="evidence" value="ECO:0007669"/>
    <property type="project" value="UniProtKB-KW"/>
</dbReference>
<evidence type="ECO:0000259" key="4">
    <source>
        <dbReference type="PROSITE" id="PS50987"/>
    </source>
</evidence>
<dbReference type="InterPro" id="IPR036390">
    <property type="entry name" value="WH_DNA-bd_sf"/>
</dbReference>
<dbReference type="Gene3D" id="1.10.10.10">
    <property type="entry name" value="Winged helix-like DNA-binding domain superfamily/Winged helix DNA-binding domain"/>
    <property type="match status" value="1"/>
</dbReference>
<sequence length="148" mass="15820">MSEHGMDTQDITAIANYLRIVSHPSRLAIAMLLLDGPRAVSEIELALGLRQPNLSQHLGVMRDAQVLTASRRAKSVVYDVADGPPRILMQALRQCAPVRTTAGPLATPLVAQPAGAALDRKNSLNESDDGLMFAQVVQRQSTPSGPDS</sequence>
<dbReference type="SUPFAM" id="SSF46785">
    <property type="entry name" value="Winged helix' DNA-binding domain"/>
    <property type="match status" value="1"/>
</dbReference>
<dbReference type="Pfam" id="PF01022">
    <property type="entry name" value="HTH_5"/>
    <property type="match status" value="1"/>
</dbReference>
<dbReference type="RefSeq" id="WP_007180774.1">
    <property type="nucleotide sequence ID" value="NZ_LR699553.1"/>
</dbReference>
<keyword evidence="1" id="KW-0805">Transcription regulation</keyword>
<dbReference type="InterPro" id="IPR051011">
    <property type="entry name" value="Metal_resp_trans_reg"/>
</dbReference>
<keyword evidence="2" id="KW-0238">DNA-binding</keyword>
<reference evidence="5 6" key="1">
    <citation type="submission" date="2019-08" db="EMBL/GenBank/DDBJ databases">
        <authorList>
            <person name="Herpell B J."/>
        </authorList>
    </citation>
    <scope>NUCLEOTIDE SEQUENCE [LARGE SCALE GENOMIC DNA]</scope>
    <source>
        <strain evidence="6">Msb3</strain>
    </source>
</reference>
<dbReference type="SMART" id="SM00418">
    <property type="entry name" value="HTH_ARSR"/>
    <property type="match status" value="1"/>
</dbReference>
<dbReference type="Proteomes" id="UP000325811">
    <property type="component" value="Chromosome I"/>
</dbReference>
<dbReference type="CDD" id="cd00090">
    <property type="entry name" value="HTH_ARSR"/>
    <property type="match status" value="1"/>
</dbReference>
<dbReference type="PANTHER" id="PTHR43132">
    <property type="entry name" value="ARSENICAL RESISTANCE OPERON REPRESSOR ARSR-RELATED"/>
    <property type="match status" value="1"/>
</dbReference>
<dbReference type="InterPro" id="IPR001845">
    <property type="entry name" value="HTH_ArsR_DNA-bd_dom"/>
</dbReference>
<keyword evidence="3" id="KW-0804">Transcription</keyword>
<accession>A0A5Q4ZIK8</accession>
<feature type="domain" description="HTH arsR-type" evidence="4">
    <location>
        <begin position="6"/>
        <end position="99"/>
    </location>
</feature>
<dbReference type="InterPro" id="IPR011991">
    <property type="entry name" value="ArsR-like_HTH"/>
</dbReference>
<evidence type="ECO:0000313" key="6">
    <source>
        <dbReference type="Proteomes" id="UP000325811"/>
    </source>
</evidence>
<gene>
    <name evidence="5" type="ORF">PDMSB3_3440</name>
</gene>